<comment type="caution">
    <text evidence="2">The sequence shown here is derived from an EMBL/GenBank/DDBJ whole genome shotgun (WGS) entry which is preliminary data.</text>
</comment>
<accession>A0A0V0ZWC3</accession>
<keyword evidence="1" id="KW-0812">Transmembrane</keyword>
<feature type="transmembrane region" description="Helical" evidence="1">
    <location>
        <begin position="17"/>
        <end position="37"/>
    </location>
</feature>
<evidence type="ECO:0000256" key="1">
    <source>
        <dbReference type="SAM" id="Phobius"/>
    </source>
</evidence>
<dbReference type="OrthoDB" id="5918730at2759"/>
<evidence type="ECO:0000313" key="3">
    <source>
        <dbReference type="Proteomes" id="UP000054783"/>
    </source>
</evidence>
<sequence length="219" mass="24456">MPSARIFTLAFRSGADTVPVCFAIFPTTAVCAAIIKIKSASVGRKKGVDRVWLPNDGQHFTATTVAMTAMRGAFDRLLPLVGYDRSTRSLYRRLILVKTVEHFEYMRTQVIDTQKAKREMKIQLSTFQCSKCWEREAEISLSNYKNIERLDQALFNADSWQEASAAEVFNDAIAAGWENNATPVAAASGGRELPSLTNSKRGHELLLFVRSCRRNSAKT</sequence>
<organism evidence="2 3">
    <name type="scientific">Trichinella patagoniensis</name>
    <dbReference type="NCBI Taxonomy" id="990121"/>
    <lineage>
        <taxon>Eukaryota</taxon>
        <taxon>Metazoa</taxon>
        <taxon>Ecdysozoa</taxon>
        <taxon>Nematoda</taxon>
        <taxon>Enoplea</taxon>
        <taxon>Dorylaimia</taxon>
        <taxon>Trichinellida</taxon>
        <taxon>Trichinellidae</taxon>
        <taxon>Trichinella</taxon>
    </lineage>
</organism>
<keyword evidence="3" id="KW-1185">Reference proteome</keyword>
<reference evidence="2 3" key="1">
    <citation type="submission" date="2015-01" db="EMBL/GenBank/DDBJ databases">
        <title>Evolution of Trichinella species and genotypes.</title>
        <authorList>
            <person name="Korhonen P.K."/>
            <person name="Edoardo P."/>
            <person name="Giuseppe L.R."/>
            <person name="Gasser R.B."/>
        </authorList>
    </citation>
    <scope>NUCLEOTIDE SEQUENCE [LARGE SCALE GENOMIC DNA]</scope>
    <source>
        <strain evidence="2">ISS2496</strain>
    </source>
</reference>
<gene>
    <name evidence="2" type="ORF">T12_13845</name>
</gene>
<dbReference type="Proteomes" id="UP000054783">
    <property type="component" value="Unassembled WGS sequence"/>
</dbReference>
<proteinExistence type="predicted"/>
<keyword evidence="1" id="KW-0472">Membrane</keyword>
<dbReference type="AlphaFoldDB" id="A0A0V0ZWC3"/>
<keyword evidence="1" id="KW-1133">Transmembrane helix</keyword>
<protein>
    <submittedName>
        <fullName evidence="2">Uncharacterized protein</fullName>
    </submittedName>
</protein>
<evidence type="ECO:0000313" key="2">
    <source>
        <dbReference type="EMBL" id="KRY17030.1"/>
    </source>
</evidence>
<name>A0A0V0ZWC3_9BILA</name>
<dbReference type="EMBL" id="JYDQ01000068">
    <property type="protein sequence ID" value="KRY17030.1"/>
    <property type="molecule type" value="Genomic_DNA"/>
</dbReference>